<keyword evidence="3" id="KW-1185">Reference proteome</keyword>
<evidence type="ECO:0000256" key="1">
    <source>
        <dbReference type="SAM" id="MobiDB-lite"/>
    </source>
</evidence>
<feature type="compositionally biased region" description="Low complexity" evidence="1">
    <location>
        <begin position="98"/>
        <end position="111"/>
    </location>
</feature>
<accession>A0A5C1E884</accession>
<feature type="region of interest" description="Disordered" evidence="1">
    <location>
        <begin position="49"/>
        <end position="69"/>
    </location>
</feature>
<protein>
    <submittedName>
        <fullName evidence="2">Uncharacterized protein</fullName>
    </submittedName>
</protein>
<feature type="region of interest" description="Disordered" evidence="1">
    <location>
        <begin position="86"/>
        <end position="155"/>
    </location>
</feature>
<feature type="compositionally biased region" description="Basic and acidic residues" evidence="1">
    <location>
        <begin position="9"/>
        <end position="21"/>
    </location>
</feature>
<dbReference type="AlphaFoldDB" id="A0A5C1E884"/>
<dbReference type="KEGG" id="otr:OTERR_13590"/>
<organism evidence="2 3">
    <name type="scientific">Oryzomicrobium terrae</name>
    <dbReference type="NCBI Taxonomy" id="1735038"/>
    <lineage>
        <taxon>Bacteria</taxon>
        <taxon>Pseudomonadati</taxon>
        <taxon>Pseudomonadota</taxon>
        <taxon>Betaproteobacteria</taxon>
        <taxon>Rhodocyclales</taxon>
        <taxon>Rhodocyclaceae</taxon>
        <taxon>Oryzomicrobium</taxon>
    </lineage>
</organism>
<evidence type="ECO:0000313" key="3">
    <source>
        <dbReference type="Proteomes" id="UP000323671"/>
    </source>
</evidence>
<evidence type="ECO:0000313" key="2">
    <source>
        <dbReference type="EMBL" id="QEL64835.1"/>
    </source>
</evidence>
<dbReference type="Proteomes" id="UP000323671">
    <property type="component" value="Chromosome"/>
</dbReference>
<name>A0A5C1E884_9RHOO</name>
<proteinExistence type="predicted"/>
<feature type="region of interest" description="Disordered" evidence="1">
    <location>
        <begin position="1"/>
        <end position="28"/>
    </location>
</feature>
<sequence>MPLRQASRPTEHHRSNEKPRPDPAGLFHGRTIRLRGSMAAVVWRVAAGGAPPRRTAARPEQDKITVSAETGHRRRGWWVAMGSDAARMGPRGRRQAFSPPSAEAAAPTTAPNPAPVGHLQACPADNKEGRGFPAPHAETPRLARRSGPLRRESSRRTFDVVIDPPPRRQVLHHRQRQGGRADHRLDGQLRFLQIHHQSLVARDFRVVEHHRGGQ</sequence>
<reference evidence="2 3" key="1">
    <citation type="submission" date="2017-07" db="EMBL/GenBank/DDBJ databases">
        <title>Complete genome sequence of Oryzomicrobium terrae TPP412.</title>
        <authorList>
            <person name="Chiu L.-W."/>
            <person name="Lo K.-J."/>
            <person name="Tsai Y.-M."/>
            <person name="Lin S.-S."/>
            <person name="Kuo C.-H."/>
            <person name="Liu C.-T."/>
        </authorList>
    </citation>
    <scope>NUCLEOTIDE SEQUENCE [LARGE SCALE GENOMIC DNA]</scope>
    <source>
        <strain evidence="2 3">TPP412</strain>
    </source>
</reference>
<gene>
    <name evidence="2" type="ORF">OTERR_13590</name>
</gene>
<dbReference type="EMBL" id="CP022579">
    <property type="protein sequence ID" value="QEL64835.1"/>
    <property type="molecule type" value="Genomic_DNA"/>
</dbReference>